<reference evidence="14" key="1">
    <citation type="submission" date="2010-05" db="EMBL/GenBank/DDBJ databases">
        <title>Complete sequence of Methylotenera sp. 301.</title>
        <authorList>
            <person name="Lucas S."/>
            <person name="Copeland A."/>
            <person name="Lapidus A."/>
            <person name="Cheng J.-F."/>
            <person name="Bruce D."/>
            <person name="Goodwin L."/>
            <person name="Pitluck S."/>
            <person name="Clum A."/>
            <person name="Land M."/>
            <person name="Hauser L."/>
            <person name="Kyrpides N."/>
            <person name="Ivanova N."/>
            <person name="Chistoservova L."/>
            <person name="Kalyuzhnaya M."/>
            <person name="Woyke T."/>
        </authorList>
    </citation>
    <scope>NUCLEOTIDE SEQUENCE [LARGE SCALE GENOMIC DNA]</scope>
    <source>
        <strain evidence="14">301</strain>
    </source>
</reference>
<feature type="binding site" evidence="12">
    <location>
        <position position="106"/>
    </location>
    <ligand>
        <name>Zn(2+)</name>
        <dbReference type="ChEBI" id="CHEBI:29105"/>
    </ligand>
</feature>
<dbReference type="FunFam" id="3.40.50.1000:FF:000037">
    <property type="entry name" value="D,D-heptose 1,7-bisphosphate phosphatase"/>
    <property type="match status" value="1"/>
</dbReference>
<dbReference type="AlphaFoldDB" id="D7DLE5"/>
<evidence type="ECO:0000256" key="5">
    <source>
        <dbReference type="ARBA" id="ARBA00022833"/>
    </source>
</evidence>
<evidence type="ECO:0000256" key="3">
    <source>
        <dbReference type="ARBA" id="ARBA00022723"/>
    </source>
</evidence>
<dbReference type="InterPro" id="IPR004446">
    <property type="entry name" value="Heptose_bisP_phosphatase"/>
</dbReference>
<feature type="site" description="Contributes to substrate recognition" evidence="11">
    <location>
        <position position="110"/>
    </location>
</feature>
<reference evidence="13 14" key="2">
    <citation type="journal article" date="2011" name="J. Bacteriol.">
        <title>Genomes of three methylotrophs from a single niche uncover genetic and metabolic divergence of Methylophilaceae.</title>
        <authorList>
            <person name="Lapidus A."/>
            <person name="Clum A."/>
            <person name="Labutti K."/>
            <person name="Kaluzhnaya M.G."/>
            <person name="Lim S."/>
            <person name="Beck D.A."/>
            <person name="Glavina Del Rio T."/>
            <person name="Nolan M."/>
            <person name="Mavromatis K."/>
            <person name="Huntemann M."/>
            <person name="Lucas S."/>
            <person name="Lidstrom M.E."/>
            <person name="Ivanova N."/>
            <person name="Chistoserdova L."/>
        </authorList>
    </citation>
    <scope>NUCLEOTIDE SEQUENCE [LARGE SCALE GENOMIC DNA]</scope>
    <source>
        <strain evidence="13 14">301</strain>
    </source>
</reference>
<dbReference type="NCBIfam" id="TIGR01656">
    <property type="entry name" value="Histidinol-ppas"/>
    <property type="match status" value="1"/>
</dbReference>
<evidence type="ECO:0000256" key="8">
    <source>
        <dbReference type="ARBA" id="ARBA00061616"/>
    </source>
</evidence>
<dbReference type="PIRSF" id="PIRSF004682">
    <property type="entry name" value="GmhB"/>
    <property type="match status" value="1"/>
</dbReference>
<proteinExistence type="inferred from homology"/>
<dbReference type="GO" id="GO:0005737">
    <property type="term" value="C:cytoplasm"/>
    <property type="evidence" value="ECO:0007669"/>
    <property type="project" value="UniProtKB-SubCell"/>
</dbReference>
<comment type="similarity">
    <text evidence="8 9">Belongs to the gmhB family.</text>
</comment>
<dbReference type="EC" id="3.1.3.-" evidence="9"/>
<keyword evidence="3 12" id="KW-0479">Metal-binding</keyword>
<dbReference type="Proteomes" id="UP000000383">
    <property type="component" value="Chromosome"/>
</dbReference>
<evidence type="ECO:0000256" key="10">
    <source>
        <dbReference type="PIRSR" id="PIRSR004682-1"/>
    </source>
</evidence>
<dbReference type="InterPro" id="IPR036412">
    <property type="entry name" value="HAD-like_sf"/>
</dbReference>
<feature type="site" description="Stabilizes the phosphoryl group" evidence="11">
    <location>
        <position position="52"/>
    </location>
</feature>
<dbReference type="SUPFAM" id="SSF56784">
    <property type="entry name" value="HAD-like"/>
    <property type="match status" value="1"/>
</dbReference>
<dbReference type="Pfam" id="PF13242">
    <property type="entry name" value="Hydrolase_like"/>
    <property type="match status" value="1"/>
</dbReference>
<name>D7DLE5_METV0</name>
<keyword evidence="12" id="KW-0460">Magnesium</keyword>
<dbReference type="NCBIfam" id="NF006506">
    <property type="entry name" value="PRK08942.1"/>
    <property type="match status" value="1"/>
</dbReference>
<dbReference type="eggNOG" id="COG0241">
    <property type="taxonomic scope" value="Bacteria"/>
</dbReference>
<dbReference type="OrthoDB" id="9781367at2"/>
<gene>
    <name evidence="13" type="ordered locus">M301_2251</name>
</gene>
<dbReference type="PANTHER" id="PTHR42891:SF1">
    <property type="entry name" value="D-GLYCERO-BETA-D-MANNO-HEPTOSE-1,7-BISPHOSPHATE 7-PHOSPHATASE"/>
    <property type="match status" value="1"/>
</dbReference>
<dbReference type="Gene3D" id="3.40.50.1000">
    <property type="entry name" value="HAD superfamily/HAD-like"/>
    <property type="match status" value="1"/>
</dbReference>
<dbReference type="PANTHER" id="PTHR42891">
    <property type="entry name" value="D-GLYCERO-BETA-D-MANNO-HEPTOSE-1,7-BISPHOSPHATE 7-PHOSPHATASE"/>
    <property type="match status" value="1"/>
</dbReference>
<evidence type="ECO:0000256" key="1">
    <source>
        <dbReference type="ARBA" id="ARBA00004496"/>
    </source>
</evidence>
<dbReference type="RefSeq" id="WP_013148924.1">
    <property type="nucleotide sequence ID" value="NC_014207.1"/>
</dbReference>
<dbReference type="InterPro" id="IPR006543">
    <property type="entry name" value="Histidinol-phos"/>
</dbReference>
<feature type="binding site" evidence="12">
    <location>
        <position position="91"/>
    </location>
    <ligand>
        <name>Zn(2+)</name>
        <dbReference type="ChEBI" id="CHEBI:29105"/>
    </ligand>
</feature>
<evidence type="ECO:0000256" key="6">
    <source>
        <dbReference type="ARBA" id="ARBA00023277"/>
    </source>
</evidence>
<dbReference type="KEGG" id="meh:M301_2251"/>
<dbReference type="EMBL" id="CP002056">
    <property type="protein sequence ID" value="ADI30616.1"/>
    <property type="molecule type" value="Genomic_DNA"/>
</dbReference>
<organism evidence="13 14">
    <name type="scientific">Methylotenera versatilis (strain 301)</name>
    <dbReference type="NCBI Taxonomy" id="666681"/>
    <lineage>
        <taxon>Bacteria</taxon>
        <taxon>Pseudomonadati</taxon>
        <taxon>Pseudomonadota</taxon>
        <taxon>Betaproteobacteria</taxon>
        <taxon>Nitrosomonadales</taxon>
        <taxon>Methylophilaceae</taxon>
        <taxon>Methylotenera</taxon>
    </lineage>
</organism>
<evidence type="ECO:0000256" key="4">
    <source>
        <dbReference type="ARBA" id="ARBA00022801"/>
    </source>
</evidence>
<evidence type="ECO:0000256" key="2">
    <source>
        <dbReference type="ARBA" id="ARBA00022490"/>
    </source>
</evidence>
<feature type="active site" description="Nucleophile" evidence="10">
    <location>
        <position position="10"/>
    </location>
</feature>
<protein>
    <recommendedName>
        <fullName evidence="7 9">D,D-heptose 1,7-bisphosphate phosphatase</fullName>
        <ecNumber evidence="9">3.1.3.-</ecNumber>
    </recommendedName>
</protein>
<feature type="active site" description="Proton donor" evidence="10">
    <location>
        <position position="12"/>
    </location>
</feature>
<keyword evidence="5 12" id="KW-0862">Zinc</keyword>
<dbReference type="NCBIfam" id="TIGR00213">
    <property type="entry name" value="GmhB_yaeD"/>
    <property type="match status" value="1"/>
</dbReference>
<comment type="cofactor">
    <cofactor evidence="12">
        <name>Mg(2+)</name>
        <dbReference type="ChEBI" id="CHEBI:18420"/>
    </cofactor>
</comment>
<feature type="binding site" evidence="12">
    <location>
        <position position="12"/>
    </location>
    <ligand>
        <name>Mg(2+)</name>
        <dbReference type="ChEBI" id="CHEBI:18420"/>
    </ligand>
</feature>
<keyword evidence="4 9" id="KW-0378">Hydrolase</keyword>
<dbReference type="GO" id="GO:0046872">
    <property type="term" value="F:metal ion binding"/>
    <property type="evidence" value="ECO:0007669"/>
    <property type="project" value="UniProtKB-KW"/>
</dbReference>
<comment type="subcellular location">
    <subcellularLocation>
        <location evidence="1 9">Cytoplasm</location>
    </subcellularLocation>
</comment>
<evidence type="ECO:0000256" key="11">
    <source>
        <dbReference type="PIRSR" id="PIRSR004682-3"/>
    </source>
</evidence>
<sequence length="190" mass="21058">MTLTPALFLDRDGVINIDKGYVHQAAECEFVEGIFDLVKRANSLGYQVIVVTNQAGIARGYYTEAQFLDFSAWMKSEFSRNQAHIDEIYFCPHHPVHGLGEYHIECDCRKPAPGMFLKAQAAFNIDMQASVMVGDNISDLEAAIAAGVGNLNLFISNSIDRAITEIEQMQAKELKIKTLTSLSEVKLPSI</sequence>
<evidence type="ECO:0000313" key="13">
    <source>
        <dbReference type="EMBL" id="ADI30616.1"/>
    </source>
</evidence>
<evidence type="ECO:0000256" key="12">
    <source>
        <dbReference type="PIRSR" id="PIRSR004682-4"/>
    </source>
</evidence>
<dbReference type="InterPro" id="IPR023214">
    <property type="entry name" value="HAD_sf"/>
</dbReference>
<dbReference type="NCBIfam" id="TIGR01662">
    <property type="entry name" value="HAD-SF-IIIA"/>
    <property type="match status" value="1"/>
</dbReference>
<feature type="binding site" evidence="12">
    <location>
        <position position="135"/>
    </location>
    <ligand>
        <name>Mg(2+)</name>
        <dbReference type="ChEBI" id="CHEBI:18420"/>
    </ligand>
</feature>
<feature type="binding site" evidence="12">
    <location>
        <position position="93"/>
    </location>
    <ligand>
        <name>Zn(2+)</name>
        <dbReference type="ChEBI" id="CHEBI:29105"/>
    </ligand>
</feature>
<evidence type="ECO:0000256" key="7">
    <source>
        <dbReference type="ARBA" id="ARBA00031828"/>
    </source>
</evidence>
<evidence type="ECO:0000256" key="9">
    <source>
        <dbReference type="PIRNR" id="PIRNR004682"/>
    </source>
</evidence>
<evidence type="ECO:0000313" key="14">
    <source>
        <dbReference type="Proteomes" id="UP000000383"/>
    </source>
</evidence>
<feature type="binding site" evidence="12">
    <location>
        <position position="108"/>
    </location>
    <ligand>
        <name>Zn(2+)</name>
        <dbReference type="ChEBI" id="CHEBI:29105"/>
    </ligand>
</feature>
<dbReference type="CDD" id="cd07503">
    <property type="entry name" value="HAD_HisB-N"/>
    <property type="match status" value="1"/>
</dbReference>
<accession>D7DLE5</accession>
<keyword evidence="14" id="KW-1185">Reference proteome</keyword>
<comment type="cofactor">
    <cofactor evidence="12">
        <name>Zn(2+)</name>
        <dbReference type="ChEBI" id="CHEBI:29105"/>
    </cofactor>
</comment>
<keyword evidence="6 9" id="KW-0119">Carbohydrate metabolism</keyword>
<dbReference type="InterPro" id="IPR006549">
    <property type="entry name" value="HAD-SF_hydro_IIIA"/>
</dbReference>
<dbReference type="HOGENOM" id="CLU_085077_3_1_4"/>
<keyword evidence="2 9" id="KW-0963">Cytoplasm</keyword>
<dbReference type="GO" id="GO:0016791">
    <property type="term" value="F:phosphatase activity"/>
    <property type="evidence" value="ECO:0007669"/>
    <property type="project" value="InterPro"/>
</dbReference>
<feature type="binding site" evidence="12">
    <location>
        <position position="10"/>
    </location>
    <ligand>
        <name>Mg(2+)</name>
        <dbReference type="ChEBI" id="CHEBI:18420"/>
    </ligand>
</feature>
<feature type="site" description="Contributes to substrate recognition" evidence="11">
    <location>
        <position position="109"/>
    </location>
</feature>
<dbReference type="GO" id="GO:0005975">
    <property type="term" value="P:carbohydrate metabolic process"/>
    <property type="evidence" value="ECO:0007669"/>
    <property type="project" value="InterPro"/>
</dbReference>
<dbReference type="STRING" id="666681.M301_2251"/>